<dbReference type="AlphaFoldDB" id="A0A0E9SZP2"/>
<proteinExistence type="predicted"/>
<reference evidence="1" key="1">
    <citation type="submission" date="2014-11" db="EMBL/GenBank/DDBJ databases">
        <authorList>
            <person name="Amaro Gonzalez C."/>
        </authorList>
    </citation>
    <scope>NUCLEOTIDE SEQUENCE</scope>
</reference>
<reference evidence="1" key="2">
    <citation type="journal article" date="2015" name="Fish Shellfish Immunol.">
        <title>Early steps in the European eel (Anguilla anguilla)-Vibrio vulnificus interaction in the gills: Role of the RtxA13 toxin.</title>
        <authorList>
            <person name="Callol A."/>
            <person name="Pajuelo D."/>
            <person name="Ebbesson L."/>
            <person name="Teles M."/>
            <person name="MacKenzie S."/>
            <person name="Amaro C."/>
        </authorList>
    </citation>
    <scope>NUCLEOTIDE SEQUENCE</scope>
</reference>
<dbReference type="EMBL" id="GBXM01061778">
    <property type="protein sequence ID" value="JAH46799.1"/>
    <property type="molecule type" value="Transcribed_RNA"/>
</dbReference>
<sequence>MSLKSTLLPSSGKIEKVLFKSLYCRDLNSPAWCIMLSELTLIQKHSFLSIARRLNVCFYVFFAIPLY</sequence>
<organism evidence="1">
    <name type="scientific">Anguilla anguilla</name>
    <name type="common">European freshwater eel</name>
    <name type="synonym">Muraena anguilla</name>
    <dbReference type="NCBI Taxonomy" id="7936"/>
    <lineage>
        <taxon>Eukaryota</taxon>
        <taxon>Metazoa</taxon>
        <taxon>Chordata</taxon>
        <taxon>Craniata</taxon>
        <taxon>Vertebrata</taxon>
        <taxon>Euteleostomi</taxon>
        <taxon>Actinopterygii</taxon>
        <taxon>Neopterygii</taxon>
        <taxon>Teleostei</taxon>
        <taxon>Anguilliformes</taxon>
        <taxon>Anguillidae</taxon>
        <taxon>Anguilla</taxon>
    </lineage>
</organism>
<protein>
    <submittedName>
        <fullName evidence="1">Uncharacterized protein</fullName>
    </submittedName>
</protein>
<name>A0A0E9SZP2_ANGAN</name>
<accession>A0A0E9SZP2</accession>
<evidence type="ECO:0000313" key="1">
    <source>
        <dbReference type="EMBL" id="JAH46799.1"/>
    </source>
</evidence>